<evidence type="ECO:0000313" key="2">
    <source>
        <dbReference type="EMBL" id="GCE00209.1"/>
    </source>
</evidence>
<keyword evidence="1" id="KW-0472">Membrane</keyword>
<name>A0A401Z031_9ACTN</name>
<dbReference type="AlphaFoldDB" id="A0A401Z031"/>
<feature type="transmembrane region" description="Helical" evidence="1">
    <location>
        <begin position="55"/>
        <end position="73"/>
    </location>
</feature>
<protein>
    <submittedName>
        <fullName evidence="2">Uncharacterized protein</fullName>
    </submittedName>
</protein>
<evidence type="ECO:0000313" key="3">
    <source>
        <dbReference type="Proteomes" id="UP000286931"/>
    </source>
</evidence>
<evidence type="ECO:0000256" key="1">
    <source>
        <dbReference type="SAM" id="Phobius"/>
    </source>
</evidence>
<comment type="caution">
    <text evidence="2">The sequence shown here is derived from an EMBL/GenBank/DDBJ whole genome shotgun (WGS) entry which is preliminary data.</text>
</comment>
<keyword evidence="3" id="KW-1185">Reference proteome</keyword>
<gene>
    <name evidence="2" type="ORF">EHYA_07934</name>
</gene>
<dbReference type="EMBL" id="BIFH01000037">
    <property type="protein sequence ID" value="GCE00209.1"/>
    <property type="molecule type" value="Genomic_DNA"/>
</dbReference>
<keyword evidence="1" id="KW-0812">Transmembrane</keyword>
<proteinExistence type="predicted"/>
<sequence length="106" mass="10324">MACPFPAGVMVVGAGVAAFRVALGAGGVTVGTFLVPHLVDLAGGGTLGRLDPQGLLVLGAGLLTSACAAYCLWRPVARPGPWPAVPVGQAPLVPGRRGADTGGLLG</sequence>
<reference evidence="2 3" key="1">
    <citation type="submission" date="2018-12" db="EMBL/GenBank/DDBJ databases">
        <title>Draft genome sequence of Embleya hyalina NBRC 13850T.</title>
        <authorList>
            <person name="Komaki H."/>
            <person name="Hosoyama A."/>
            <person name="Kimura A."/>
            <person name="Ichikawa N."/>
            <person name="Tamura T."/>
        </authorList>
    </citation>
    <scope>NUCLEOTIDE SEQUENCE [LARGE SCALE GENOMIC DNA]</scope>
    <source>
        <strain evidence="2 3">NBRC 13850</strain>
    </source>
</reference>
<organism evidence="2 3">
    <name type="scientific">Embleya hyalina</name>
    <dbReference type="NCBI Taxonomy" id="516124"/>
    <lineage>
        <taxon>Bacteria</taxon>
        <taxon>Bacillati</taxon>
        <taxon>Actinomycetota</taxon>
        <taxon>Actinomycetes</taxon>
        <taxon>Kitasatosporales</taxon>
        <taxon>Streptomycetaceae</taxon>
        <taxon>Embleya</taxon>
    </lineage>
</organism>
<accession>A0A401Z031</accession>
<dbReference type="Proteomes" id="UP000286931">
    <property type="component" value="Unassembled WGS sequence"/>
</dbReference>
<dbReference type="RefSeq" id="WP_126641940.1">
    <property type="nucleotide sequence ID" value="NZ_BIFH01000037.1"/>
</dbReference>
<keyword evidence="1" id="KW-1133">Transmembrane helix</keyword>
<feature type="transmembrane region" description="Helical" evidence="1">
    <location>
        <begin position="7"/>
        <end position="35"/>
    </location>
</feature>